<protein>
    <submittedName>
        <fullName evidence="1">Uncharacterized protein</fullName>
    </submittedName>
</protein>
<dbReference type="EMBL" id="LAZR01020476">
    <property type="protein sequence ID" value="KKL88738.1"/>
    <property type="molecule type" value="Genomic_DNA"/>
</dbReference>
<gene>
    <name evidence="1" type="ORF">LCGC14_1921640</name>
</gene>
<name>A0A0F9FRB0_9ZZZZ</name>
<comment type="caution">
    <text evidence="1">The sequence shown here is derived from an EMBL/GenBank/DDBJ whole genome shotgun (WGS) entry which is preliminary data.</text>
</comment>
<evidence type="ECO:0000313" key="1">
    <source>
        <dbReference type="EMBL" id="KKL88738.1"/>
    </source>
</evidence>
<reference evidence="1" key="1">
    <citation type="journal article" date="2015" name="Nature">
        <title>Complex archaea that bridge the gap between prokaryotes and eukaryotes.</title>
        <authorList>
            <person name="Spang A."/>
            <person name="Saw J.H."/>
            <person name="Jorgensen S.L."/>
            <person name="Zaremba-Niedzwiedzka K."/>
            <person name="Martijn J."/>
            <person name="Lind A.E."/>
            <person name="van Eijk R."/>
            <person name="Schleper C."/>
            <person name="Guy L."/>
            <person name="Ettema T.J."/>
        </authorList>
    </citation>
    <scope>NUCLEOTIDE SEQUENCE</scope>
</reference>
<proteinExistence type="predicted"/>
<sequence>MSWDCPYQVVDYCKRLKIKCNPLCKGCVLQGKMDPVTGIFFNGIKMIDEKHKIKEGDCDDKVIRKRNV</sequence>
<accession>A0A0F9FRB0</accession>
<organism evidence="1">
    <name type="scientific">marine sediment metagenome</name>
    <dbReference type="NCBI Taxonomy" id="412755"/>
    <lineage>
        <taxon>unclassified sequences</taxon>
        <taxon>metagenomes</taxon>
        <taxon>ecological metagenomes</taxon>
    </lineage>
</organism>
<dbReference type="AlphaFoldDB" id="A0A0F9FRB0"/>